<organism evidence="3 4">
    <name type="scientific">Magallana gigas</name>
    <name type="common">Pacific oyster</name>
    <name type="synonym">Crassostrea gigas</name>
    <dbReference type="NCBI Taxonomy" id="29159"/>
    <lineage>
        <taxon>Eukaryota</taxon>
        <taxon>Metazoa</taxon>
        <taxon>Spiralia</taxon>
        <taxon>Lophotrochozoa</taxon>
        <taxon>Mollusca</taxon>
        <taxon>Bivalvia</taxon>
        <taxon>Autobranchia</taxon>
        <taxon>Pteriomorphia</taxon>
        <taxon>Ostreida</taxon>
        <taxon>Ostreoidea</taxon>
        <taxon>Ostreidae</taxon>
        <taxon>Magallana</taxon>
    </lineage>
</organism>
<dbReference type="GeneID" id="105348578"/>
<feature type="region of interest" description="Disordered" evidence="1">
    <location>
        <begin position="122"/>
        <end position="150"/>
    </location>
</feature>
<dbReference type="OrthoDB" id="10556571at2759"/>
<sequence>MAKDEDIDQGPTTDTPTTPPPPAIGYPEHDGGGGRSSTDFVAAVTVAILAVIIVITCVLVARAIRKRRRARQGTRMDQRIPAISTGVMGTPAAAYSNIHISQPTPSSAVSWEPIETQQYSEYTTRDLFPVETNQSANDPGDVSSNQAESS</sequence>
<dbReference type="OMA" id="NNANHQA"/>
<dbReference type="RefSeq" id="XP_011456385.1">
    <property type="nucleotide sequence ID" value="XM_011458083.4"/>
</dbReference>
<evidence type="ECO:0000313" key="3">
    <source>
        <dbReference type="EnsemblMetazoa" id="G22359.3:cds"/>
    </source>
</evidence>
<feature type="transmembrane region" description="Helical" evidence="2">
    <location>
        <begin position="40"/>
        <end position="61"/>
    </location>
</feature>
<evidence type="ECO:0000256" key="2">
    <source>
        <dbReference type="SAM" id="Phobius"/>
    </source>
</evidence>
<name>A0A8W8K443_MAGGI</name>
<dbReference type="AlphaFoldDB" id="A0A8W8K443"/>
<proteinExistence type="predicted"/>
<evidence type="ECO:0000256" key="1">
    <source>
        <dbReference type="SAM" id="MobiDB-lite"/>
    </source>
</evidence>
<evidence type="ECO:0000313" key="4">
    <source>
        <dbReference type="Proteomes" id="UP000005408"/>
    </source>
</evidence>
<dbReference type="EnsemblMetazoa" id="G22359.3">
    <property type="protein sequence ID" value="G22359.3:cds"/>
    <property type="gene ID" value="G22359"/>
</dbReference>
<keyword evidence="2" id="KW-0812">Transmembrane</keyword>
<keyword evidence="2" id="KW-1133">Transmembrane helix</keyword>
<keyword evidence="2" id="KW-0472">Membrane</keyword>
<dbReference type="Proteomes" id="UP000005408">
    <property type="component" value="Unassembled WGS sequence"/>
</dbReference>
<dbReference type="EnsemblMetazoa" id="G22359.1">
    <property type="protein sequence ID" value="G22359.1:cds"/>
    <property type="gene ID" value="G22359"/>
</dbReference>
<reference evidence="3" key="1">
    <citation type="submission" date="2022-08" db="UniProtKB">
        <authorList>
            <consortium name="EnsemblMetazoa"/>
        </authorList>
    </citation>
    <scope>IDENTIFICATION</scope>
    <source>
        <strain evidence="3">05x7-T-G4-1.051#20</strain>
    </source>
</reference>
<protein>
    <submittedName>
        <fullName evidence="3">Uncharacterized protein</fullName>
    </submittedName>
</protein>
<keyword evidence="4" id="KW-1185">Reference proteome</keyword>
<accession>A0A8W8K443</accession>
<dbReference type="KEGG" id="crg:105348578"/>
<dbReference type="RefSeq" id="XP_011456384.1">
    <property type="nucleotide sequence ID" value="XM_011458082.4"/>
</dbReference>
<dbReference type="EnsemblMetazoa" id="G22359.2">
    <property type="protein sequence ID" value="G22359.2:cds"/>
    <property type="gene ID" value="G22359"/>
</dbReference>
<feature type="compositionally biased region" description="Polar residues" evidence="1">
    <location>
        <begin position="131"/>
        <end position="150"/>
    </location>
</feature>
<feature type="region of interest" description="Disordered" evidence="1">
    <location>
        <begin position="1"/>
        <end position="35"/>
    </location>
</feature>